<dbReference type="RefSeq" id="WP_106259592.1">
    <property type="nucleotide sequence ID" value="NZ_CAWNSW010000111.1"/>
</dbReference>
<name>A0A2T1DWD4_9CYAN</name>
<sequence>MQPALKFSLEIVDGERLGKLSVPYIHVARWLNFITSPHYGAQIIFSEQDREGVTIYFDACEGMYSYLSDRIHPQTKAPQQEVAFAIAS</sequence>
<accession>A0A2T1DWD4</accession>
<reference evidence="1 2" key="2">
    <citation type="submission" date="2018-03" db="EMBL/GenBank/DDBJ databases">
        <title>The ancient ancestry and fast evolution of plastids.</title>
        <authorList>
            <person name="Moore K.R."/>
            <person name="Magnabosco C."/>
            <person name="Momper L."/>
            <person name="Gold D.A."/>
            <person name="Bosak T."/>
            <person name="Fournier G.P."/>
        </authorList>
    </citation>
    <scope>NUCLEOTIDE SEQUENCE [LARGE SCALE GENOMIC DNA]</scope>
    <source>
        <strain evidence="1 2">ULC18</strain>
    </source>
</reference>
<comment type="caution">
    <text evidence="1">The sequence shown here is derived from an EMBL/GenBank/DDBJ whole genome shotgun (WGS) entry which is preliminary data.</text>
</comment>
<dbReference type="EMBL" id="PVWK01000140">
    <property type="protein sequence ID" value="PSB24779.1"/>
    <property type="molecule type" value="Genomic_DNA"/>
</dbReference>
<proteinExistence type="predicted"/>
<evidence type="ECO:0000313" key="1">
    <source>
        <dbReference type="EMBL" id="PSB24779.1"/>
    </source>
</evidence>
<dbReference type="Proteomes" id="UP000239576">
    <property type="component" value="Unassembled WGS sequence"/>
</dbReference>
<dbReference type="AlphaFoldDB" id="A0A2T1DWD4"/>
<organism evidence="1 2">
    <name type="scientific">Stenomitos frigidus ULC18</name>
    <dbReference type="NCBI Taxonomy" id="2107698"/>
    <lineage>
        <taxon>Bacteria</taxon>
        <taxon>Bacillati</taxon>
        <taxon>Cyanobacteriota</taxon>
        <taxon>Cyanophyceae</taxon>
        <taxon>Leptolyngbyales</taxon>
        <taxon>Leptolyngbyaceae</taxon>
        <taxon>Stenomitos</taxon>
    </lineage>
</organism>
<keyword evidence="2" id="KW-1185">Reference proteome</keyword>
<evidence type="ECO:0000313" key="2">
    <source>
        <dbReference type="Proteomes" id="UP000239576"/>
    </source>
</evidence>
<protein>
    <submittedName>
        <fullName evidence="1">Uncharacterized protein</fullName>
    </submittedName>
</protein>
<reference evidence="2" key="1">
    <citation type="submission" date="2018-02" db="EMBL/GenBank/DDBJ databases">
        <authorList>
            <person name="Moore K."/>
            <person name="Momper L."/>
        </authorList>
    </citation>
    <scope>NUCLEOTIDE SEQUENCE [LARGE SCALE GENOMIC DNA]</scope>
    <source>
        <strain evidence="2">ULC18</strain>
    </source>
</reference>
<gene>
    <name evidence="1" type="ORF">C7B82_25560</name>
</gene>
<dbReference type="OrthoDB" id="9960844at2"/>